<dbReference type="Proteomes" id="UP000292362">
    <property type="component" value="Unassembled WGS sequence"/>
</dbReference>
<dbReference type="EMBL" id="PITJ01000728">
    <property type="protein sequence ID" value="TBU01364.1"/>
    <property type="molecule type" value="Genomic_DNA"/>
</dbReference>
<dbReference type="VEuPathDB" id="MicrosporidiaDB:CWI37_0728p0010"/>
<comment type="caution">
    <text evidence="1">The sequence shown here is derived from an EMBL/GenBank/DDBJ whole genome shotgun (WGS) entry which is preliminary data.</text>
</comment>
<protein>
    <submittedName>
        <fullName evidence="1">Uncharacterized protein</fullName>
    </submittedName>
</protein>
<dbReference type="SUPFAM" id="SSF52047">
    <property type="entry name" value="RNI-like"/>
    <property type="match status" value="1"/>
</dbReference>
<accession>A0A4Q9L1V4</accession>
<evidence type="ECO:0000313" key="1">
    <source>
        <dbReference type="EMBL" id="TBU01364.1"/>
    </source>
</evidence>
<reference evidence="1 2" key="1">
    <citation type="submission" date="2017-12" db="EMBL/GenBank/DDBJ databases">
        <authorList>
            <person name="Pombert J.-F."/>
            <person name="Haag K.L."/>
            <person name="Ebert D."/>
        </authorList>
    </citation>
    <scope>NUCLEOTIDE SEQUENCE [LARGE SCALE GENOMIC DNA]</scope>
    <source>
        <strain evidence="1">FI-OER-3-3</strain>
    </source>
</reference>
<dbReference type="AlphaFoldDB" id="A0A4Q9L1V4"/>
<name>A0A4Q9L1V4_9MICR</name>
<evidence type="ECO:0000313" key="2">
    <source>
        <dbReference type="Proteomes" id="UP000292362"/>
    </source>
</evidence>
<organism evidence="1 2">
    <name type="scientific">Hamiltosporidium tvaerminnensis</name>
    <dbReference type="NCBI Taxonomy" id="1176355"/>
    <lineage>
        <taxon>Eukaryota</taxon>
        <taxon>Fungi</taxon>
        <taxon>Fungi incertae sedis</taxon>
        <taxon>Microsporidia</taxon>
        <taxon>Dubosqiidae</taxon>
        <taxon>Hamiltosporidium</taxon>
    </lineage>
</organism>
<gene>
    <name evidence="1" type="ORF">CWI37_0728p0010</name>
</gene>
<sequence>MFFSIQNTDDRIDYIESEEEEVFEFKIQSKYILDTFTSVYLLKNTYLKCIMRNGSRKYFIPQISKIFDSEDIILSLSIIEDEQNDSPTNKYFLGQISNDFLLRFTKYVTKEDFFVNTLSFIDLINFLRVLEILGFQRTKNNTDFLKHLLVKSLIDENFNFKSYKKLLDSTEQNMNIYNLNFEYFFSVFLHFVFIKKTKNYTFLFFKSNNSMHDHKIILSYKAYIWYRERFYNENVFILESETILQLDKILSLKWAIDCILFFIRSCKIDMFWFAVTENLPSEKIFNLISSIKPKNIKKLIIKDDLMGKNTFKCVLANAYFDTASHVKISCNLNIEEIRNVLVNSKNIKKLEIGSDDAHSDILAELNKYALSHKNIYLKYKCYTFVMDCNRYSFLKNMPENFIFYVQKFHDSFLHCDFCHLQSSKLFRKIITRLNRDTSLKEYKKMFSNCLNVKEAYISTVNNELMEFRHLELIKYIFQIPNLESISFENVICIKILIRYILESKKLISLKFYNSSFLSESFDKCNIKNFTLRGITIKKSRFCLNGDFIKFLSSFEKLIFLKIYIKDIDSGFKKLIVESASNHPKEKFNSKLDYLKITLNENIAKDLPILSVFSYFFEISNLKVLILQINKIEEQDASVISNMKYLKEMHLTVYQNKNKIFLQRLTKILENKTIKLIKIEVKYLDINIFEYICVLENVENIFIYFEQIETEELYSIYKMRLNYSSGITLNCKNDQPLSPDAINFCNEYNIEFSEID</sequence>
<proteinExistence type="predicted"/>